<evidence type="ECO:0000256" key="1">
    <source>
        <dbReference type="SAM" id="SignalP"/>
    </source>
</evidence>
<evidence type="ECO:0000313" key="3">
    <source>
        <dbReference type="EMBL" id="POF29175.1"/>
    </source>
</evidence>
<dbReference type="Pfam" id="PF04264">
    <property type="entry name" value="YceI"/>
    <property type="match status" value="1"/>
</dbReference>
<sequence>MIRIAASALALSLLAGTAAAEPVAFDFDKSHANLAFSYNHLGYSTTEGRFGDWDGTLLIDKETPANSSVEFTIDVNSLDTFFADRDAHFLSADFFDAGKYPQATFKSTKVEEIGENQLEVTGDLTIKDITKPATLIVDVTTFGEHPMAKKEAAGFAVSTVLKRSDYGMDMYVPYIGDEVTVTFHAESLKSDATN</sequence>
<dbReference type="EMBL" id="PPCN01000010">
    <property type="protein sequence ID" value="POF29175.1"/>
    <property type="molecule type" value="Genomic_DNA"/>
</dbReference>
<dbReference type="InterPro" id="IPR007372">
    <property type="entry name" value="Lipid/polyisoprenoid-bd_YceI"/>
</dbReference>
<gene>
    <name evidence="3" type="ORF">CLV41_110179</name>
</gene>
<keyword evidence="1" id="KW-0732">Signal</keyword>
<dbReference type="Proteomes" id="UP000236959">
    <property type="component" value="Unassembled WGS sequence"/>
</dbReference>
<feature type="domain" description="Lipid/polyisoprenoid-binding YceI-like" evidence="2">
    <location>
        <begin position="24"/>
        <end position="188"/>
    </location>
</feature>
<dbReference type="SMART" id="SM00867">
    <property type="entry name" value="YceI"/>
    <property type="match status" value="1"/>
</dbReference>
<comment type="caution">
    <text evidence="3">The sequence shown here is derived from an EMBL/GenBank/DDBJ whole genome shotgun (WGS) entry which is preliminary data.</text>
</comment>
<dbReference type="Gene3D" id="2.40.128.110">
    <property type="entry name" value="Lipid/polyisoprenoid-binding, YceI-like"/>
    <property type="match status" value="1"/>
</dbReference>
<organism evidence="3 4">
    <name type="scientific">Roseibium marinum</name>
    <dbReference type="NCBI Taxonomy" id="281252"/>
    <lineage>
        <taxon>Bacteria</taxon>
        <taxon>Pseudomonadati</taxon>
        <taxon>Pseudomonadota</taxon>
        <taxon>Alphaproteobacteria</taxon>
        <taxon>Hyphomicrobiales</taxon>
        <taxon>Stappiaceae</taxon>
        <taxon>Roseibium</taxon>
    </lineage>
</organism>
<protein>
    <submittedName>
        <fullName evidence="3">Polyisoprenoid-binding protein YceI</fullName>
    </submittedName>
</protein>
<dbReference type="OrthoDB" id="9811006at2"/>
<evidence type="ECO:0000259" key="2">
    <source>
        <dbReference type="SMART" id="SM00867"/>
    </source>
</evidence>
<dbReference type="SUPFAM" id="SSF101874">
    <property type="entry name" value="YceI-like"/>
    <property type="match status" value="1"/>
</dbReference>
<feature type="signal peptide" evidence="1">
    <location>
        <begin position="1"/>
        <end position="20"/>
    </location>
</feature>
<dbReference type="PANTHER" id="PTHR34406">
    <property type="entry name" value="PROTEIN YCEI"/>
    <property type="match status" value="1"/>
</dbReference>
<dbReference type="PANTHER" id="PTHR34406:SF1">
    <property type="entry name" value="PROTEIN YCEI"/>
    <property type="match status" value="1"/>
</dbReference>
<name>A0A2S3UNA0_9HYPH</name>
<feature type="chain" id="PRO_5015653773" evidence="1">
    <location>
        <begin position="21"/>
        <end position="194"/>
    </location>
</feature>
<accession>A0A2S3UNA0</accession>
<proteinExistence type="predicted"/>
<keyword evidence="4" id="KW-1185">Reference proteome</keyword>
<reference evidence="3 4" key="1">
    <citation type="submission" date="2018-01" db="EMBL/GenBank/DDBJ databases">
        <title>Genomic Encyclopedia of Archaeal and Bacterial Type Strains, Phase II (KMG-II): from individual species to whole genera.</title>
        <authorList>
            <person name="Goeker M."/>
        </authorList>
    </citation>
    <scope>NUCLEOTIDE SEQUENCE [LARGE SCALE GENOMIC DNA]</scope>
    <source>
        <strain evidence="3 4">DSM 17023</strain>
    </source>
</reference>
<dbReference type="InterPro" id="IPR036761">
    <property type="entry name" value="TTHA0802/YceI-like_sf"/>
</dbReference>
<dbReference type="AlphaFoldDB" id="A0A2S3UNA0"/>
<evidence type="ECO:0000313" key="4">
    <source>
        <dbReference type="Proteomes" id="UP000236959"/>
    </source>
</evidence>
<dbReference type="RefSeq" id="WP_103224327.1">
    <property type="nucleotide sequence ID" value="NZ_PPCN01000010.1"/>
</dbReference>